<dbReference type="NCBIfam" id="TIGR02522">
    <property type="entry name" value="pilus_cpaD"/>
    <property type="match status" value="1"/>
</dbReference>
<dbReference type="Proteomes" id="UP000198793">
    <property type="component" value="Unassembled WGS sequence"/>
</dbReference>
<proteinExistence type="predicted"/>
<evidence type="ECO:0000313" key="3">
    <source>
        <dbReference type="Proteomes" id="UP000198793"/>
    </source>
</evidence>
<dbReference type="InterPro" id="IPR013361">
    <property type="entry name" value="Pilus_CpaD"/>
</dbReference>
<sequence length="228" mass="24911">MTSPTFFRLVLLGSVVTLGACARPSDLVTGAIPDDYRSRHPIVVAEDTRDLEILVASSDTRLTLPDEKRLAEFARRFRAARAAAMRVEVPAGARNARAADLVARTAVAALQRNGVPRSRLVVTRVDGSGSDEILPLRFSFNAVTASVEGPCGQWPEDLGNTYENRNYHNFGCASQANLAAQIADPRDLLEPRGQEEIDAERRTTVIGKYRQGQRTGAQAPVTESDYSW</sequence>
<dbReference type="Pfam" id="PF09476">
    <property type="entry name" value="Pilus_CpaD"/>
    <property type="match status" value="1"/>
</dbReference>
<evidence type="ECO:0000313" key="2">
    <source>
        <dbReference type="EMBL" id="SDO71660.1"/>
    </source>
</evidence>
<name>A0A1H0LUT7_9HYPH</name>
<dbReference type="STRING" id="1166073.SAMN05192530_11155"/>
<gene>
    <name evidence="2" type="ORF">SAMN05192530_11155</name>
</gene>
<evidence type="ECO:0000256" key="1">
    <source>
        <dbReference type="SAM" id="MobiDB-lite"/>
    </source>
</evidence>
<dbReference type="EMBL" id="FNIT01000011">
    <property type="protein sequence ID" value="SDO71660.1"/>
    <property type="molecule type" value="Genomic_DNA"/>
</dbReference>
<keyword evidence="3" id="KW-1185">Reference proteome</keyword>
<accession>A0A1H0LUT7</accession>
<dbReference type="RefSeq" id="WP_090676403.1">
    <property type="nucleotide sequence ID" value="NZ_FNIT01000011.1"/>
</dbReference>
<organism evidence="2 3">
    <name type="scientific">Aureimonas jatrophae</name>
    <dbReference type="NCBI Taxonomy" id="1166073"/>
    <lineage>
        <taxon>Bacteria</taxon>
        <taxon>Pseudomonadati</taxon>
        <taxon>Pseudomonadota</taxon>
        <taxon>Alphaproteobacteria</taxon>
        <taxon>Hyphomicrobiales</taxon>
        <taxon>Aurantimonadaceae</taxon>
        <taxon>Aureimonas</taxon>
    </lineage>
</organism>
<feature type="region of interest" description="Disordered" evidence="1">
    <location>
        <begin position="208"/>
        <end position="228"/>
    </location>
</feature>
<protein>
    <submittedName>
        <fullName evidence="2">Pilus assembly protein CpaD</fullName>
    </submittedName>
</protein>
<dbReference type="AlphaFoldDB" id="A0A1H0LUT7"/>
<dbReference type="OrthoDB" id="9802674at2"/>
<dbReference type="InterPro" id="IPR019027">
    <property type="entry name" value="Pilus_biogenesis_CpaD-related"/>
</dbReference>
<reference evidence="2 3" key="1">
    <citation type="submission" date="2016-10" db="EMBL/GenBank/DDBJ databases">
        <authorList>
            <person name="de Groot N.N."/>
        </authorList>
    </citation>
    <scope>NUCLEOTIDE SEQUENCE [LARGE SCALE GENOMIC DNA]</scope>
    <source>
        <strain evidence="3">L7-484,KACC 16230,DSM 25025</strain>
    </source>
</reference>